<keyword evidence="3" id="KW-0813">Transport</keyword>
<evidence type="ECO:0000256" key="5">
    <source>
        <dbReference type="ARBA" id="ARBA00022847"/>
    </source>
</evidence>
<keyword evidence="7 14" id="KW-1133">Transmembrane helix</keyword>
<keyword evidence="9" id="KW-0406">Ion transport</keyword>
<evidence type="ECO:0000256" key="14">
    <source>
        <dbReference type="SAM" id="Phobius"/>
    </source>
</evidence>
<comment type="similarity">
    <text evidence="2 13">Belongs to the sodium:solute symporter (SSF) (TC 2.A.21) family.</text>
</comment>
<feature type="transmembrane region" description="Helical" evidence="14">
    <location>
        <begin position="286"/>
        <end position="306"/>
    </location>
</feature>
<evidence type="ECO:0000256" key="1">
    <source>
        <dbReference type="ARBA" id="ARBA00004141"/>
    </source>
</evidence>
<feature type="transmembrane region" description="Helical" evidence="14">
    <location>
        <begin position="106"/>
        <end position="126"/>
    </location>
</feature>
<evidence type="ECO:0000256" key="11">
    <source>
        <dbReference type="ARBA" id="ARBA00023180"/>
    </source>
</evidence>
<feature type="transmembrane region" description="Helical" evidence="14">
    <location>
        <begin position="348"/>
        <end position="374"/>
    </location>
</feature>
<organism evidence="15 16">
    <name type="scientific">Tegillarca granosa</name>
    <name type="common">Malaysian cockle</name>
    <name type="synonym">Anadara granosa</name>
    <dbReference type="NCBI Taxonomy" id="220873"/>
    <lineage>
        <taxon>Eukaryota</taxon>
        <taxon>Metazoa</taxon>
        <taxon>Spiralia</taxon>
        <taxon>Lophotrochozoa</taxon>
        <taxon>Mollusca</taxon>
        <taxon>Bivalvia</taxon>
        <taxon>Autobranchia</taxon>
        <taxon>Pteriomorphia</taxon>
        <taxon>Arcoida</taxon>
        <taxon>Arcoidea</taxon>
        <taxon>Arcidae</taxon>
        <taxon>Tegillarca</taxon>
    </lineage>
</organism>
<dbReference type="InterPro" id="IPR001734">
    <property type="entry name" value="Na/solute_symporter"/>
</dbReference>
<evidence type="ECO:0000313" key="15">
    <source>
        <dbReference type="EMBL" id="KAJ8303607.1"/>
    </source>
</evidence>
<gene>
    <name evidence="15" type="ORF">KUTeg_020003</name>
</gene>
<comment type="subcellular location">
    <subcellularLocation>
        <location evidence="1">Membrane</location>
        <topology evidence="1">Multi-pass membrane protein</topology>
    </subcellularLocation>
</comment>
<keyword evidence="6" id="KW-0530">Neurotransmitter biosynthesis</keyword>
<name>A0ABQ9EE72_TEGGR</name>
<protein>
    <recommendedName>
        <fullName evidence="17">High-affinity choline transporter 1</fullName>
    </recommendedName>
</protein>
<evidence type="ECO:0000256" key="6">
    <source>
        <dbReference type="ARBA" id="ARBA00022979"/>
    </source>
</evidence>
<evidence type="ECO:0000256" key="7">
    <source>
        <dbReference type="ARBA" id="ARBA00022989"/>
    </source>
</evidence>
<keyword evidence="10 14" id="KW-0472">Membrane</keyword>
<dbReference type="PANTHER" id="PTHR45897">
    <property type="entry name" value="HIGH-AFFINITY CHOLINE TRANSPORTER 1"/>
    <property type="match status" value="1"/>
</dbReference>
<feature type="transmembrane region" description="Helical" evidence="14">
    <location>
        <begin position="6"/>
        <end position="26"/>
    </location>
</feature>
<evidence type="ECO:0000313" key="16">
    <source>
        <dbReference type="Proteomes" id="UP001217089"/>
    </source>
</evidence>
<evidence type="ECO:0000256" key="8">
    <source>
        <dbReference type="ARBA" id="ARBA00023053"/>
    </source>
</evidence>
<evidence type="ECO:0000256" key="4">
    <source>
        <dbReference type="ARBA" id="ARBA00022692"/>
    </source>
</evidence>
<evidence type="ECO:0000256" key="12">
    <source>
        <dbReference type="ARBA" id="ARBA00023201"/>
    </source>
</evidence>
<dbReference type="PROSITE" id="PS50283">
    <property type="entry name" value="NA_SOLUT_SYMP_3"/>
    <property type="match status" value="2"/>
</dbReference>
<evidence type="ECO:0000256" key="10">
    <source>
        <dbReference type="ARBA" id="ARBA00023136"/>
    </source>
</evidence>
<feature type="transmembrane region" description="Helical" evidence="14">
    <location>
        <begin position="312"/>
        <end position="336"/>
    </location>
</feature>
<keyword evidence="5" id="KW-0769">Symport</keyword>
<keyword evidence="12" id="KW-0739">Sodium transport</keyword>
<keyword evidence="11" id="KW-0325">Glycoprotein</keyword>
<keyword evidence="4 14" id="KW-0812">Transmembrane</keyword>
<dbReference type="Gene3D" id="1.20.1730.10">
    <property type="entry name" value="Sodium/glucose cotransporter"/>
    <property type="match status" value="2"/>
</dbReference>
<keyword evidence="8" id="KW-0915">Sodium</keyword>
<proteinExistence type="inferred from homology"/>
<comment type="caution">
    <text evidence="15">The sequence shown here is derived from an EMBL/GenBank/DDBJ whole genome shotgun (WGS) entry which is preliminary data.</text>
</comment>
<feature type="transmembrane region" description="Helical" evidence="14">
    <location>
        <begin position="386"/>
        <end position="407"/>
    </location>
</feature>
<evidence type="ECO:0000256" key="9">
    <source>
        <dbReference type="ARBA" id="ARBA00023065"/>
    </source>
</evidence>
<sequence>MAVNIPGIIGIVLFYLLILVVGLIAGRKGKRKTVTKQPADFATQSDDLFLANRGLGLFVASFTNAATMVGGAYINGTAETMGRDGMKKYGNKMGGLLFFPEFCGDLFWEAAILAALACVAVFYTFFGGLYSVAYTDVIQLFCIAGGLILALPFAATNVNVDLSKVKSSWKGTMPTNQIARNSSLIGVIISLLLAVPPAAIGVIGAATDWNATEYQGNVTLTGAEWSMVLPMVLQYLCPVAVSVIGIGAVSAAVMSSADSIVLGVGSVFARNIYRNIFRLKASDQEIVWVLRISIIAVGALGALIAITVKSVYGLYILCGDLMFVIQFPQLTCALWIPFSNTYGCASGYIVGLLLRILGGEPVLKIPAIIHYPFYTEEYGQIFPFKTLSMIICFTTIVTVSYITDVLFKRQILSKSYDIFNCFGQKGFEKQEMEIQYLGHKNEATPGDALLKR</sequence>
<feature type="transmembrane region" description="Helical" evidence="14">
    <location>
        <begin position="232"/>
        <end position="265"/>
    </location>
</feature>
<evidence type="ECO:0000256" key="3">
    <source>
        <dbReference type="ARBA" id="ARBA00022448"/>
    </source>
</evidence>
<dbReference type="CDD" id="cd11474">
    <property type="entry name" value="SLC5sbd_CHT"/>
    <property type="match status" value="1"/>
</dbReference>
<dbReference type="PANTHER" id="PTHR45897:SF4">
    <property type="entry name" value="HIGH-AFFINITY CHOLINE TRANSPORTER 1"/>
    <property type="match status" value="1"/>
</dbReference>
<evidence type="ECO:0000256" key="13">
    <source>
        <dbReference type="RuleBase" id="RU362091"/>
    </source>
</evidence>
<keyword evidence="16" id="KW-1185">Reference proteome</keyword>
<accession>A0ABQ9EE72</accession>
<dbReference type="Proteomes" id="UP001217089">
    <property type="component" value="Unassembled WGS sequence"/>
</dbReference>
<evidence type="ECO:0000256" key="2">
    <source>
        <dbReference type="ARBA" id="ARBA00006434"/>
    </source>
</evidence>
<dbReference type="InterPro" id="IPR038377">
    <property type="entry name" value="Na/Glc_symporter_sf"/>
</dbReference>
<reference evidence="15 16" key="1">
    <citation type="submission" date="2022-12" db="EMBL/GenBank/DDBJ databases">
        <title>Chromosome-level genome of Tegillarca granosa.</title>
        <authorList>
            <person name="Kim J."/>
        </authorList>
    </citation>
    <scope>NUCLEOTIDE SEQUENCE [LARGE SCALE GENOMIC DNA]</scope>
    <source>
        <strain evidence="15">Teg-2019</strain>
        <tissue evidence="15">Adductor muscle</tissue>
    </source>
</reference>
<dbReference type="Pfam" id="PF00474">
    <property type="entry name" value="SSF"/>
    <property type="match status" value="1"/>
</dbReference>
<feature type="transmembrane region" description="Helical" evidence="14">
    <location>
        <begin position="138"/>
        <end position="162"/>
    </location>
</feature>
<feature type="transmembrane region" description="Helical" evidence="14">
    <location>
        <begin position="183"/>
        <end position="206"/>
    </location>
</feature>
<dbReference type="InterPro" id="IPR052244">
    <property type="entry name" value="Choline_transporter"/>
</dbReference>
<dbReference type="EMBL" id="JARBDR010000917">
    <property type="protein sequence ID" value="KAJ8303607.1"/>
    <property type="molecule type" value="Genomic_DNA"/>
</dbReference>
<evidence type="ECO:0008006" key="17">
    <source>
        <dbReference type="Google" id="ProtNLM"/>
    </source>
</evidence>